<dbReference type="PIRSF" id="PIRSF000535">
    <property type="entry name" value="1PFK/6PFK/LacC"/>
    <property type="match status" value="1"/>
</dbReference>
<dbReference type="PANTHER" id="PTHR46566">
    <property type="entry name" value="1-PHOSPHOFRUCTOKINASE-RELATED"/>
    <property type="match status" value="1"/>
</dbReference>
<dbReference type="Pfam" id="PF00294">
    <property type="entry name" value="PfkB"/>
    <property type="match status" value="1"/>
</dbReference>
<keyword evidence="9" id="KW-1185">Reference proteome</keyword>
<evidence type="ECO:0000256" key="4">
    <source>
        <dbReference type="ARBA" id="ARBA00022777"/>
    </source>
</evidence>
<dbReference type="InterPro" id="IPR017583">
    <property type="entry name" value="Tagatose/fructose_Pkinase"/>
</dbReference>
<gene>
    <name evidence="8" type="ORF">Rai3103_16285</name>
</gene>
<evidence type="ECO:0000313" key="9">
    <source>
        <dbReference type="Proteomes" id="UP000386847"/>
    </source>
</evidence>
<feature type="domain" description="Carbohydrate kinase PfkB" evidence="7">
    <location>
        <begin position="33"/>
        <end position="302"/>
    </location>
</feature>
<dbReference type="Gene3D" id="3.40.1190.20">
    <property type="match status" value="1"/>
</dbReference>
<keyword evidence="3" id="KW-0547">Nucleotide-binding</keyword>
<sequence>MTDHQSGTSRPRITVFVPTPLMVVEVMTPFVRRDRGPQESEVHVYPGGQGLWVARMAVALGADVTVCGPFGGELGPSIVTMVREFGATVHPVPGPTANGGFVYDLRGGTREVLARMSPRPLSRHEIDDLYGAALVDALEADVTVVTGAEPEDVLPADVYGRLVHDVRAAGRPVVADLSGAAALAAVDAGLDVLKISHEELADGGLTDADSLEALAEAAERLRERGARAVIVSRADESALLADAEGFHQVRGPRITPVDHHGAGDSMTAGIAVGLARGESLIEALRLGTAAGSLNVSRHGLATGRRDTIERLYRSGWVAHQQEEPT</sequence>
<name>A0A5Q2FJT0_9ACTN</name>
<organism evidence="8 9">
    <name type="scientific">Raineyella fluvialis</name>
    <dbReference type="NCBI Taxonomy" id="2662261"/>
    <lineage>
        <taxon>Bacteria</taxon>
        <taxon>Bacillati</taxon>
        <taxon>Actinomycetota</taxon>
        <taxon>Actinomycetes</taxon>
        <taxon>Propionibacteriales</taxon>
        <taxon>Propionibacteriaceae</taxon>
        <taxon>Raineyella</taxon>
    </lineage>
</organism>
<protein>
    <submittedName>
        <fullName evidence="8">Phosphofructokinase</fullName>
    </submittedName>
</protein>
<evidence type="ECO:0000256" key="6">
    <source>
        <dbReference type="PIRNR" id="PIRNR000535"/>
    </source>
</evidence>
<dbReference type="GO" id="GO:0005524">
    <property type="term" value="F:ATP binding"/>
    <property type="evidence" value="ECO:0007669"/>
    <property type="project" value="UniProtKB-KW"/>
</dbReference>
<keyword evidence="2 6" id="KW-0808">Transferase</keyword>
<evidence type="ECO:0000259" key="7">
    <source>
        <dbReference type="Pfam" id="PF00294"/>
    </source>
</evidence>
<dbReference type="GO" id="GO:0005829">
    <property type="term" value="C:cytosol"/>
    <property type="evidence" value="ECO:0007669"/>
    <property type="project" value="TreeGrafter"/>
</dbReference>
<proteinExistence type="inferred from homology"/>
<dbReference type="InterPro" id="IPR011611">
    <property type="entry name" value="PfkB_dom"/>
</dbReference>
<dbReference type="EMBL" id="CP045725">
    <property type="protein sequence ID" value="QGF24915.1"/>
    <property type="molecule type" value="Genomic_DNA"/>
</dbReference>
<keyword evidence="5" id="KW-0067">ATP-binding</keyword>
<keyword evidence="4 8" id="KW-0418">Kinase</keyword>
<evidence type="ECO:0000313" key="8">
    <source>
        <dbReference type="EMBL" id="QGF24915.1"/>
    </source>
</evidence>
<comment type="similarity">
    <text evidence="1">Belongs to the carbohydrate kinase PfkB family.</text>
</comment>
<dbReference type="RefSeq" id="WP_153573444.1">
    <property type="nucleotide sequence ID" value="NZ_CP045725.1"/>
</dbReference>
<dbReference type="Proteomes" id="UP000386847">
    <property type="component" value="Chromosome"/>
</dbReference>
<dbReference type="KEGG" id="rain:Rai3103_16285"/>
<reference evidence="8 9" key="1">
    <citation type="submission" date="2019-10" db="EMBL/GenBank/DDBJ databases">
        <title>Genomic analysis of Raineyella sp. CBA3103.</title>
        <authorList>
            <person name="Roh S.W."/>
        </authorList>
    </citation>
    <scope>NUCLEOTIDE SEQUENCE [LARGE SCALE GENOMIC DNA]</scope>
    <source>
        <strain evidence="8 9">CBA3103</strain>
    </source>
</reference>
<dbReference type="PANTHER" id="PTHR46566:SF2">
    <property type="entry name" value="ATP-DEPENDENT 6-PHOSPHOFRUCTOKINASE ISOZYME 2"/>
    <property type="match status" value="1"/>
</dbReference>
<dbReference type="GO" id="GO:0008443">
    <property type="term" value="F:phosphofructokinase activity"/>
    <property type="evidence" value="ECO:0007669"/>
    <property type="project" value="TreeGrafter"/>
</dbReference>
<evidence type="ECO:0000256" key="1">
    <source>
        <dbReference type="ARBA" id="ARBA00010688"/>
    </source>
</evidence>
<evidence type="ECO:0000256" key="2">
    <source>
        <dbReference type="ARBA" id="ARBA00022679"/>
    </source>
</evidence>
<evidence type="ECO:0000256" key="3">
    <source>
        <dbReference type="ARBA" id="ARBA00022741"/>
    </source>
</evidence>
<dbReference type="AlphaFoldDB" id="A0A5Q2FJT0"/>
<dbReference type="SUPFAM" id="SSF53613">
    <property type="entry name" value="Ribokinase-like"/>
    <property type="match status" value="1"/>
</dbReference>
<dbReference type="InterPro" id="IPR029056">
    <property type="entry name" value="Ribokinase-like"/>
</dbReference>
<accession>A0A5Q2FJT0</accession>
<evidence type="ECO:0000256" key="5">
    <source>
        <dbReference type="ARBA" id="ARBA00022840"/>
    </source>
</evidence>